<feature type="region of interest" description="Disordered" evidence="6">
    <location>
        <begin position="645"/>
        <end position="669"/>
    </location>
</feature>
<feature type="compositionally biased region" description="Polar residues" evidence="6">
    <location>
        <begin position="324"/>
        <end position="345"/>
    </location>
</feature>
<name>A0ABQ9E0I3_TEGGR</name>
<evidence type="ECO:0000256" key="2">
    <source>
        <dbReference type="ARBA" id="ARBA00020055"/>
    </source>
</evidence>
<dbReference type="PANTHER" id="PTHR14728">
    <property type="entry name" value="PROTEIN AURORA BOREALIS"/>
    <property type="match status" value="1"/>
</dbReference>
<dbReference type="Pfam" id="PF15280">
    <property type="entry name" value="BORA_N"/>
    <property type="match status" value="1"/>
</dbReference>
<feature type="region of interest" description="Disordered" evidence="6">
    <location>
        <begin position="437"/>
        <end position="503"/>
    </location>
</feature>
<dbReference type="EMBL" id="JARBDR010000921">
    <property type="protein sequence ID" value="KAJ8298986.1"/>
    <property type="molecule type" value="Genomic_DNA"/>
</dbReference>
<feature type="compositionally biased region" description="Polar residues" evidence="6">
    <location>
        <begin position="14"/>
        <end position="29"/>
    </location>
</feature>
<keyword evidence="4" id="KW-0498">Mitosis</keyword>
<feature type="region of interest" description="Disordered" evidence="6">
    <location>
        <begin position="561"/>
        <end position="583"/>
    </location>
</feature>
<evidence type="ECO:0000313" key="7">
    <source>
        <dbReference type="EMBL" id="KAJ8298986.1"/>
    </source>
</evidence>
<dbReference type="InterPro" id="IPR023252">
    <property type="entry name" value="Aurora_borealis_protein"/>
</dbReference>
<feature type="region of interest" description="Disordered" evidence="6">
    <location>
        <begin position="324"/>
        <end position="357"/>
    </location>
</feature>
<evidence type="ECO:0000256" key="5">
    <source>
        <dbReference type="ARBA" id="ARBA00023306"/>
    </source>
</evidence>
<feature type="region of interest" description="Disordered" evidence="6">
    <location>
        <begin position="11"/>
        <end position="68"/>
    </location>
</feature>
<feature type="region of interest" description="Disordered" evidence="6">
    <location>
        <begin position="384"/>
        <end position="424"/>
    </location>
</feature>
<keyword evidence="5" id="KW-0131">Cell cycle</keyword>
<organism evidence="7 8">
    <name type="scientific">Tegillarca granosa</name>
    <name type="common">Malaysian cockle</name>
    <name type="synonym">Anadara granosa</name>
    <dbReference type="NCBI Taxonomy" id="220873"/>
    <lineage>
        <taxon>Eukaryota</taxon>
        <taxon>Metazoa</taxon>
        <taxon>Spiralia</taxon>
        <taxon>Lophotrochozoa</taxon>
        <taxon>Mollusca</taxon>
        <taxon>Bivalvia</taxon>
        <taxon>Autobranchia</taxon>
        <taxon>Pteriomorphia</taxon>
        <taxon>Arcoida</taxon>
        <taxon>Arcoidea</taxon>
        <taxon>Arcidae</taxon>
        <taxon>Tegillarca</taxon>
    </lineage>
</organism>
<sequence>MNTIGGSLLEEHNSNPQSHSLPSTPASESHPNHQGGLEKGHTFTHNHVGFNSPGLPIPKKTPGSSAKKIDKHPLTLLRVQNHQSPVHATPKQKIVNPFDHGILDALHGPMFMSPGVFSIASTPSTDEKKPFKWGIEHIAELNPADIEEMPLHQDIHLLPDKETEERAQMAIDRFFSNHLIAPSPMSVETKKALPKTPSSDGSGSRFPVFNLEDELQGSIQKQLPKKLLTQEVGCQTTLSLPVDFDIIKVLGDYMNQVTEETNNEILSTSSLRRKLFFQGDTSSVAPSPVRGGGGVHLDDSLSADILAASPQVSPVSQQIQTWEQATPLKTPSRNPKGLKSSQLHTPPNEDFLESPEISPIVRGHMRRTRSSGLFVPHDNSFFSENMSGGDRNSASEKPLISPEVSPIKGEFGMRSGNSISEKPLISPEVSPIKSEFVMRTPSSEERSRHSLQDPGISPIHAHPGNRSSDDEGSFLQGHQDHDRTTPMPAIKTEKRRPGSTRKISHLTRHRQRNILQENDDIDMDFETLSSDKNPGFADNIKTSSLLITRDFSFTDMEMTSENTAAPNSTNQDTGYHTASLQSTNQDTGLHTNLTTQFNSLPFNTTNPDLMHNSMSMSTSNHELMSCSTGELKFLPENVESLSKKFKRPVNNDSAISHSEYIPDDEKEEK</sequence>
<keyword evidence="3" id="KW-0132">Cell division</keyword>
<evidence type="ECO:0000256" key="6">
    <source>
        <dbReference type="SAM" id="MobiDB-lite"/>
    </source>
</evidence>
<evidence type="ECO:0000256" key="4">
    <source>
        <dbReference type="ARBA" id="ARBA00022776"/>
    </source>
</evidence>
<keyword evidence="8" id="KW-1185">Reference proteome</keyword>
<protein>
    <recommendedName>
        <fullName evidence="2">Protein aurora borealis</fullName>
    </recommendedName>
</protein>
<feature type="compositionally biased region" description="Basic and acidic residues" evidence="6">
    <location>
        <begin position="442"/>
        <end position="451"/>
    </location>
</feature>
<dbReference type="PANTHER" id="PTHR14728:SF2">
    <property type="entry name" value="PROTEIN AURORA BOREALIS"/>
    <property type="match status" value="1"/>
</dbReference>
<reference evidence="7 8" key="1">
    <citation type="submission" date="2022-12" db="EMBL/GenBank/DDBJ databases">
        <title>Chromosome-level genome of Tegillarca granosa.</title>
        <authorList>
            <person name="Kim J."/>
        </authorList>
    </citation>
    <scope>NUCLEOTIDE SEQUENCE [LARGE SCALE GENOMIC DNA]</scope>
    <source>
        <strain evidence="7">Teg-2019</strain>
        <tissue evidence="7">Adductor muscle</tissue>
    </source>
</reference>
<comment type="similarity">
    <text evidence="1">Belongs to the BORA family.</text>
</comment>
<evidence type="ECO:0000256" key="1">
    <source>
        <dbReference type="ARBA" id="ARBA00010963"/>
    </source>
</evidence>
<proteinExistence type="inferred from homology"/>
<evidence type="ECO:0000256" key="3">
    <source>
        <dbReference type="ARBA" id="ARBA00022618"/>
    </source>
</evidence>
<dbReference type="Proteomes" id="UP001217089">
    <property type="component" value="Unassembled WGS sequence"/>
</dbReference>
<accession>A0ABQ9E0I3</accession>
<dbReference type="PRINTS" id="PR02038">
    <property type="entry name" value="AURORABORA"/>
</dbReference>
<evidence type="ECO:0000313" key="8">
    <source>
        <dbReference type="Proteomes" id="UP001217089"/>
    </source>
</evidence>
<comment type="caution">
    <text evidence="7">The sequence shown here is derived from an EMBL/GenBank/DDBJ whole genome shotgun (WGS) entry which is preliminary data.</text>
</comment>
<gene>
    <name evidence="7" type="ORF">KUTeg_023046</name>
</gene>